<evidence type="ECO:0000313" key="2">
    <source>
        <dbReference type="Proteomes" id="UP000190235"/>
    </source>
</evidence>
<evidence type="ECO:0000313" key="1">
    <source>
        <dbReference type="EMBL" id="SHM28987.1"/>
    </source>
</evidence>
<proteinExistence type="predicted"/>
<sequence length="196" mass="21972">MNTSLLMMKIIKLLTIIFVALIIKSCTPDDGTPRPTRGENSFSAKINGKQFRAEDVEKFANTTYGISAYENNKTYKLTFRNSSMQDIYFYLYEVDEKKDYLIGQSDGDLVYYQEGDDETSVSISDGTGYNTGVAFSSNSSELNEFITITEVLGDSIISGQFEKITLSDPNNPNNKAVLTDGHFNINRNTLNKRDSL</sequence>
<accession>A0A1M7HLI8</accession>
<name>A0A1M7HLI8_9FLAO</name>
<dbReference type="AlphaFoldDB" id="A0A1M7HLI8"/>
<dbReference type="Proteomes" id="UP000190235">
    <property type="component" value="Chromosome I"/>
</dbReference>
<keyword evidence="2" id="KW-1185">Reference proteome</keyword>
<protein>
    <submittedName>
        <fullName evidence="1">Uncharacterized protein</fullName>
    </submittedName>
</protein>
<organism evidence="1 2">
    <name type="scientific">Salegentibacter salegens</name>
    <dbReference type="NCBI Taxonomy" id="143223"/>
    <lineage>
        <taxon>Bacteria</taxon>
        <taxon>Pseudomonadati</taxon>
        <taxon>Bacteroidota</taxon>
        <taxon>Flavobacteriia</taxon>
        <taxon>Flavobacteriales</taxon>
        <taxon>Flavobacteriaceae</taxon>
        <taxon>Salegentibacter</taxon>
    </lineage>
</organism>
<gene>
    <name evidence="1" type="ORF">SAMN05878281_0175</name>
</gene>
<dbReference type="EMBL" id="LT670848">
    <property type="protein sequence ID" value="SHM28987.1"/>
    <property type="molecule type" value="Genomic_DNA"/>
</dbReference>
<reference evidence="2" key="1">
    <citation type="submission" date="2016-11" db="EMBL/GenBank/DDBJ databases">
        <authorList>
            <person name="Varghese N."/>
            <person name="Submissions S."/>
        </authorList>
    </citation>
    <scope>NUCLEOTIDE SEQUENCE [LARGE SCALE GENOMIC DNA]</scope>
    <source>
        <strain evidence="2">ACAM 48</strain>
    </source>
</reference>